<keyword evidence="2" id="KW-1185">Reference proteome</keyword>
<gene>
    <name evidence="1" type="ORF">ABN16_09655</name>
</gene>
<evidence type="ECO:0000313" key="1">
    <source>
        <dbReference type="EMBL" id="AKP65245.1"/>
    </source>
</evidence>
<dbReference type="AlphaFoldDB" id="A0AAC8UXW1"/>
<evidence type="ECO:0000313" key="2">
    <source>
        <dbReference type="Proteomes" id="UP000036000"/>
    </source>
</evidence>
<dbReference type="KEGG" id="lko:ABN16_09655"/>
<dbReference type="Proteomes" id="UP000036000">
    <property type="component" value="Chromosome"/>
</dbReference>
<proteinExistence type="predicted"/>
<dbReference type="EMBL" id="CP012033">
    <property type="protein sequence ID" value="AKP65245.1"/>
    <property type="molecule type" value="Genomic_DNA"/>
</dbReference>
<organism evidence="1 2">
    <name type="scientific">Levilactobacillus koreensis</name>
    <dbReference type="NCBI Taxonomy" id="637971"/>
    <lineage>
        <taxon>Bacteria</taxon>
        <taxon>Bacillati</taxon>
        <taxon>Bacillota</taxon>
        <taxon>Bacilli</taxon>
        <taxon>Lactobacillales</taxon>
        <taxon>Lactobacillaceae</taxon>
        <taxon>Levilactobacillus</taxon>
    </lineage>
</organism>
<accession>A0AAC8UXW1</accession>
<protein>
    <submittedName>
        <fullName evidence="1">RelB</fullName>
    </submittedName>
</protein>
<name>A0AAC8UXW1_9LACO</name>
<dbReference type="RefSeq" id="WP_048735397.1">
    <property type="nucleotide sequence ID" value="NZ_CP012033.1"/>
</dbReference>
<sequence>MSTDVKNKIVSTRVSSDTYARAKNNLKIQGLTIPEYTRLSLAKAANSDVDCLDFSETTIAKKEAETGQVSTIGSLAEFSDWLDSLTH</sequence>
<reference evidence="1 2" key="1">
    <citation type="submission" date="2015-07" db="EMBL/GenBank/DDBJ databases">
        <title>Lactobacillus korensis/26-25/ whole genome sequencing.</title>
        <authorList>
            <person name="Kim M.K."/>
            <person name="Im W.-T."/>
            <person name="Srinivasan S."/>
            <person name="Lee J.-J."/>
        </authorList>
    </citation>
    <scope>NUCLEOTIDE SEQUENCE [LARGE SCALE GENOMIC DNA]</scope>
    <source>
        <strain evidence="1 2">26-25</strain>
    </source>
</reference>